<evidence type="ECO:0000313" key="3">
    <source>
        <dbReference type="Proteomes" id="UP000185839"/>
    </source>
</evidence>
<dbReference type="AlphaFoldDB" id="A0A1N7J8J0"/>
<keyword evidence="1" id="KW-0732">Signal</keyword>
<gene>
    <name evidence="2" type="ORF">SAMN05421789_101250</name>
</gene>
<protein>
    <submittedName>
        <fullName evidence="2">Uncharacterized protein</fullName>
    </submittedName>
</protein>
<proteinExistence type="predicted"/>
<feature type="signal peptide" evidence="1">
    <location>
        <begin position="1"/>
        <end position="19"/>
    </location>
</feature>
<evidence type="ECO:0000256" key="1">
    <source>
        <dbReference type="SAM" id="SignalP"/>
    </source>
</evidence>
<accession>A0A1N7J8J0</accession>
<reference evidence="3" key="1">
    <citation type="submission" date="2017-01" db="EMBL/GenBank/DDBJ databases">
        <authorList>
            <person name="Varghese N."/>
            <person name="Submissions S."/>
        </authorList>
    </citation>
    <scope>NUCLEOTIDE SEQUENCE [LARGE SCALE GENOMIC DNA]</scope>
    <source>
        <strain evidence="3">DSM 23145</strain>
    </source>
</reference>
<dbReference type="RefSeq" id="WP_076384556.1">
    <property type="nucleotide sequence ID" value="NZ_FTOI01000001.1"/>
</dbReference>
<feature type="chain" id="PRO_5012116893" evidence="1">
    <location>
        <begin position="20"/>
        <end position="311"/>
    </location>
</feature>
<dbReference type="OrthoDB" id="1049190at2"/>
<dbReference type="EMBL" id="FTOI01000001">
    <property type="protein sequence ID" value="SIS45668.1"/>
    <property type="molecule type" value="Genomic_DNA"/>
</dbReference>
<evidence type="ECO:0000313" key="2">
    <source>
        <dbReference type="EMBL" id="SIS45668.1"/>
    </source>
</evidence>
<keyword evidence="3" id="KW-1185">Reference proteome</keyword>
<sequence>MKKLIFILFLFAISTEVFSQDLEGIEITTAVGGSQEISDANANVLNSKLENFLTQNGIVKGINSQFVLIGNLDLIQSQNAGGASGNLLMYELSVTTKLLNNADQNVFAQNSQIVKGMGDNRIKAINSALRKINYNTEGFKTFLAQAKIKIADYYTKNCGRILNEASMLEKTNQFDFALYKLTSIPPVATKCYQTSMSKAQLVFQKRINYDCKSKLSQAKIIWSTNQNVESTAQIEELLAGIDPQSSCYKEVTVFTDNVSKRIKELDGREWNVYYKKEVGLEEDRIQAIKEIGKAYGAGQPKQIIQNTKIKL</sequence>
<name>A0A1N7J8J0_9FLAO</name>
<organism evidence="2 3">
    <name type="scientific">Kaistella chaponensis</name>
    <dbReference type="NCBI Taxonomy" id="713588"/>
    <lineage>
        <taxon>Bacteria</taxon>
        <taxon>Pseudomonadati</taxon>
        <taxon>Bacteroidota</taxon>
        <taxon>Flavobacteriia</taxon>
        <taxon>Flavobacteriales</taxon>
        <taxon>Weeksellaceae</taxon>
        <taxon>Chryseobacterium group</taxon>
        <taxon>Kaistella</taxon>
    </lineage>
</organism>
<dbReference type="Proteomes" id="UP000185839">
    <property type="component" value="Unassembled WGS sequence"/>
</dbReference>
<dbReference type="STRING" id="713588.SAMN05421789_101250"/>